<keyword evidence="2 7" id="KW-0441">Lipid A biosynthesis</keyword>
<comment type="pathway">
    <text evidence="7">Bacterial outer membrane biogenesis; LPS lipid A biosynthesis.</text>
</comment>
<comment type="function">
    <text evidence="7">Catalyzes the N-acylation of UDP-3-O-acylglucosamine using 3-hydroxyacyl-ACP as the acyl donor. Is involved in the biosynthesis of lipid A, a phosphorylated glycolipid that anchors the lipopolysaccharide to the outer membrane of the cell.</text>
</comment>
<dbReference type="UniPathway" id="UPA00973"/>
<feature type="active site" description="Proton acceptor" evidence="7">
    <location>
        <position position="235"/>
    </location>
</feature>
<keyword evidence="8" id="KW-0175">Coiled coil</keyword>
<protein>
    <recommendedName>
        <fullName evidence="7">UDP-3-O-acylglucosamine N-acyltransferase</fullName>
        <ecNumber evidence="7">2.3.1.191</ecNumber>
    </recommendedName>
</protein>
<dbReference type="NCBIfam" id="NF002060">
    <property type="entry name" value="PRK00892.1"/>
    <property type="match status" value="1"/>
</dbReference>
<keyword evidence="5 7" id="KW-0443">Lipid metabolism</keyword>
<evidence type="ECO:0000313" key="11">
    <source>
        <dbReference type="Proteomes" id="UP000037939"/>
    </source>
</evidence>
<evidence type="ECO:0000256" key="8">
    <source>
        <dbReference type="SAM" id="Coils"/>
    </source>
</evidence>
<dbReference type="GO" id="GO:0009245">
    <property type="term" value="P:lipid A biosynthetic process"/>
    <property type="evidence" value="ECO:0007669"/>
    <property type="project" value="UniProtKB-UniRule"/>
</dbReference>
<dbReference type="NCBIfam" id="TIGR01853">
    <property type="entry name" value="lipid_A_lpxD"/>
    <property type="match status" value="1"/>
</dbReference>
<organism evidence="10 11">
    <name type="scientific">Amantichitinum ursilacus</name>
    <dbReference type="NCBI Taxonomy" id="857265"/>
    <lineage>
        <taxon>Bacteria</taxon>
        <taxon>Pseudomonadati</taxon>
        <taxon>Pseudomonadota</taxon>
        <taxon>Betaproteobacteria</taxon>
        <taxon>Neisseriales</taxon>
        <taxon>Chitinibacteraceae</taxon>
        <taxon>Amantichitinum</taxon>
    </lineage>
</organism>
<evidence type="ECO:0000256" key="6">
    <source>
        <dbReference type="ARBA" id="ARBA00023315"/>
    </source>
</evidence>
<dbReference type="Pfam" id="PF00132">
    <property type="entry name" value="Hexapep"/>
    <property type="match status" value="2"/>
</dbReference>
<reference evidence="10 11" key="1">
    <citation type="submission" date="2015-07" db="EMBL/GenBank/DDBJ databases">
        <title>Draft genome sequence of the Amantichitinum ursilacus IGB-41, a new chitin-degrading bacterium.</title>
        <authorList>
            <person name="Kirstahler P."/>
            <person name="Guenther M."/>
            <person name="Grumaz C."/>
            <person name="Rupp S."/>
            <person name="Zibek S."/>
            <person name="Sohn K."/>
        </authorList>
    </citation>
    <scope>NUCLEOTIDE SEQUENCE [LARGE SCALE GENOMIC DNA]</scope>
    <source>
        <strain evidence="10 11">IGB-41</strain>
    </source>
</reference>
<dbReference type="InterPro" id="IPR018357">
    <property type="entry name" value="Hexapep_transf_CS"/>
</dbReference>
<dbReference type="HAMAP" id="MF_00523">
    <property type="entry name" value="LpxD"/>
    <property type="match status" value="1"/>
</dbReference>
<dbReference type="GO" id="GO:0103118">
    <property type="term" value="F:UDP-3-O-[(3R)-3-hydroxyacyl]-glucosamine N-acyltransferase activity"/>
    <property type="evidence" value="ECO:0007669"/>
    <property type="project" value="UniProtKB-EC"/>
</dbReference>
<comment type="similarity">
    <text evidence="7">Belongs to the transferase hexapeptide repeat family. LpxD subfamily.</text>
</comment>
<dbReference type="PANTHER" id="PTHR43378:SF2">
    <property type="entry name" value="UDP-3-O-ACYLGLUCOSAMINE N-ACYLTRANSFERASE 1, MITOCHONDRIAL-RELATED"/>
    <property type="match status" value="1"/>
</dbReference>
<evidence type="ECO:0000313" key="10">
    <source>
        <dbReference type="EMBL" id="KPC55221.1"/>
    </source>
</evidence>
<evidence type="ECO:0000256" key="5">
    <source>
        <dbReference type="ARBA" id="ARBA00023098"/>
    </source>
</evidence>
<dbReference type="EC" id="2.3.1.191" evidence="7"/>
<dbReference type="PROSITE" id="PS00101">
    <property type="entry name" value="HEXAPEP_TRANSFERASES"/>
    <property type="match status" value="1"/>
</dbReference>
<dbReference type="RefSeq" id="WP_053935942.1">
    <property type="nucleotide sequence ID" value="NZ_LAQT01000001.1"/>
</dbReference>
<feature type="domain" description="UDP-3-O-[3-hydroxymyristoyl] glucosamine N-acyltransferase non-repeat region" evidence="9">
    <location>
        <begin position="18"/>
        <end position="85"/>
    </location>
</feature>
<keyword evidence="6 7" id="KW-0012">Acyltransferase</keyword>
<dbReference type="PANTHER" id="PTHR43378">
    <property type="entry name" value="UDP-3-O-ACYLGLUCOSAMINE N-ACYLTRANSFERASE"/>
    <property type="match status" value="1"/>
</dbReference>
<dbReference type="SUPFAM" id="SSF51161">
    <property type="entry name" value="Trimeric LpxA-like enzymes"/>
    <property type="match status" value="1"/>
</dbReference>
<dbReference type="InterPro" id="IPR011004">
    <property type="entry name" value="Trimer_LpxA-like_sf"/>
</dbReference>
<sequence>MFLSELITALGGTLQGEDVQVSRIAALENAQSDALTFLSNSRFKSQALASQAAALLIRPADAEGISKPAILTDDPYLYYARAAALLHPAPAVQPGIHPRATVDETAQVHPSAQIGPNVVVEAGAVIGANVVLRANVFVGANAQIGAGSILYPNVTLMNECILGERCILHPGAVIGADGFGNAWAKDHWEKIPQIGRVVLGNDVEIGANATVDRGAIDDTVLSNGVRIDNLVMLGHNVHVGEHTAMAAMSGISGSVRIGARCQFGGATRMGGHIEIGDDVILLNSALVSKSIRNKGIYAGSPVQTHDQWLKNAAHLRHLDALSGKVKQLEKKLAAQDTAAAQEEE</sequence>
<keyword evidence="4 7" id="KW-0677">Repeat</keyword>
<evidence type="ECO:0000256" key="4">
    <source>
        <dbReference type="ARBA" id="ARBA00022737"/>
    </source>
</evidence>
<dbReference type="GO" id="GO:0016020">
    <property type="term" value="C:membrane"/>
    <property type="evidence" value="ECO:0007669"/>
    <property type="project" value="GOC"/>
</dbReference>
<comment type="catalytic activity">
    <reaction evidence="7">
        <text>a UDP-3-O-[(3R)-3-hydroxyacyl]-alpha-D-glucosamine + a (3R)-hydroxyacyl-[ACP] = a UDP-2-N,3-O-bis[(3R)-3-hydroxyacyl]-alpha-D-glucosamine + holo-[ACP] + H(+)</text>
        <dbReference type="Rhea" id="RHEA:53836"/>
        <dbReference type="Rhea" id="RHEA-COMP:9685"/>
        <dbReference type="Rhea" id="RHEA-COMP:9945"/>
        <dbReference type="ChEBI" id="CHEBI:15378"/>
        <dbReference type="ChEBI" id="CHEBI:64479"/>
        <dbReference type="ChEBI" id="CHEBI:78827"/>
        <dbReference type="ChEBI" id="CHEBI:137740"/>
        <dbReference type="ChEBI" id="CHEBI:137748"/>
        <dbReference type="EC" id="2.3.1.191"/>
    </reaction>
</comment>
<evidence type="ECO:0000256" key="3">
    <source>
        <dbReference type="ARBA" id="ARBA00022679"/>
    </source>
</evidence>
<dbReference type="PATRIC" id="fig|857265.3.peg.243"/>
<evidence type="ECO:0000256" key="1">
    <source>
        <dbReference type="ARBA" id="ARBA00022516"/>
    </source>
</evidence>
<feature type="coiled-coil region" evidence="8">
    <location>
        <begin position="311"/>
        <end position="338"/>
    </location>
</feature>
<keyword evidence="11" id="KW-1185">Reference proteome</keyword>
<keyword evidence="3 7" id="KW-0808">Transferase</keyword>
<dbReference type="Pfam" id="PF04613">
    <property type="entry name" value="LpxD"/>
    <property type="match status" value="1"/>
</dbReference>
<comment type="caution">
    <text evidence="10">The sequence shown here is derived from an EMBL/GenBank/DDBJ whole genome shotgun (WGS) entry which is preliminary data.</text>
</comment>
<dbReference type="Proteomes" id="UP000037939">
    <property type="component" value="Unassembled WGS sequence"/>
</dbReference>
<dbReference type="EMBL" id="LAQT01000001">
    <property type="protein sequence ID" value="KPC55221.1"/>
    <property type="molecule type" value="Genomic_DNA"/>
</dbReference>
<evidence type="ECO:0000259" key="9">
    <source>
        <dbReference type="Pfam" id="PF04613"/>
    </source>
</evidence>
<dbReference type="AlphaFoldDB" id="A0A0N0GR03"/>
<name>A0A0N0GR03_9NEIS</name>
<proteinExistence type="inferred from homology"/>
<dbReference type="Gene3D" id="2.160.10.10">
    <property type="entry name" value="Hexapeptide repeat proteins"/>
    <property type="match status" value="1"/>
</dbReference>
<comment type="subunit">
    <text evidence="7">Homotrimer.</text>
</comment>
<dbReference type="OrthoDB" id="9784739at2"/>
<dbReference type="InterPro" id="IPR001451">
    <property type="entry name" value="Hexapep"/>
</dbReference>
<keyword evidence="1 7" id="KW-0444">Lipid biosynthesis</keyword>
<dbReference type="Gene3D" id="3.40.1390.10">
    <property type="entry name" value="MurE/MurF, N-terminal domain"/>
    <property type="match status" value="1"/>
</dbReference>
<dbReference type="GO" id="GO:0016410">
    <property type="term" value="F:N-acyltransferase activity"/>
    <property type="evidence" value="ECO:0007669"/>
    <property type="project" value="InterPro"/>
</dbReference>
<dbReference type="STRING" id="857265.WG78_01145"/>
<gene>
    <name evidence="10" type="primary">lpxD_1</name>
    <name evidence="7" type="synonym">lpxD</name>
    <name evidence="10" type="ORF">WG78_01145</name>
</gene>
<evidence type="ECO:0000256" key="7">
    <source>
        <dbReference type="HAMAP-Rule" id="MF_00523"/>
    </source>
</evidence>
<evidence type="ECO:0000256" key="2">
    <source>
        <dbReference type="ARBA" id="ARBA00022556"/>
    </source>
</evidence>
<dbReference type="InterPro" id="IPR020573">
    <property type="entry name" value="UDP_GlcNAc_AcTrfase_non-rep"/>
</dbReference>
<dbReference type="InterPro" id="IPR007691">
    <property type="entry name" value="LpxD"/>
</dbReference>
<dbReference type="CDD" id="cd03352">
    <property type="entry name" value="LbH_LpxD"/>
    <property type="match status" value="1"/>
</dbReference>
<dbReference type="Gene3D" id="1.20.5.170">
    <property type="match status" value="1"/>
</dbReference>
<accession>A0A0N0GR03</accession>